<evidence type="ECO:0000313" key="2">
    <source>
        <dbReference type="Ensembl" id="ENSNVIP00000019605.1"/>
    </source>
</evidence>
<reference evidence="2" key="1">
    <citation type="submission" date="2025-08" db="UniProtKB">
        <authorList>
            <consortium name="Ensembl"/>
        </authorList>
    </citation>
    <scope>IDENTIFICATION</scope>
</reference>
<proteinExistence type="predicted"/>
<dbReference type="Proteomes" id="UP000694425">
    <property type="component" value="Unplaced"/>
</dbReference>
<dbReference type="PANTHER" id="PTHR45013:SF1">
    <property type="entry name" value="NACHT DOMAIN- AND WD REPEAT-CONTAINING PROTEIN 1"/>
    <property type="match status" value="1"/>
</dbReference>
<feature type="transmembrane region" description="Helical" evidence="1">
    <location>
        <begin position="65"/>
        <end position="85"/>
    </location>
</feature>
<evidence type="ECO:0000256" key="1">
    <source>
        <dbReference type="SAM" id="Phobius"/>
    </source>
</evidence>
<evidence type="ECO:0000313" key="3">
    <source>
        <dbReference type="Proteomes" id="UP000694425"/>
    </source>
</evidence>
<accession>A0A8C7ESG3</accession>
<keyword evidence="3" id="KW-1185">Reference proteome</keyword>
<reference evidence="2" key="2">
    <citation type="submission" date="2025-09" db="UniProtKB">
        <authorList>
            <consortium name="Ensembl"/>
        </authorList>
    </citation>
    <scope>IDENTIFICATION</scope>
</reference>
<dbReference type="GeneTree" id="ENSGT00940000168675"/>
<dbReference type="InterPro" id="IPR043365">
    <property type="entry name" value="NWD1"/>
</dbReference>
<dbReference type="Ensembl" id="ENSNVIT00000022860.1">
    <property type="protein sequence ID" value="ENSNVIP00000019605.1"/>
    <property type="gene ID" value="ENSNVIG00000015386.1"/>
</dbReference>
<keyword evidence="1" id="KW-0472">Membrane</keyword>
<keyword evidence="1" id="KW-0812">Transmembrane</keyword>
<dbReference type="PANTHER" id="PTHR45013">
    <property type="entry name" value="NACHT DOMAIN- AND WD REPEAT-CONTAINING PROTEIN 1"/>
    <property type="match status" value="1"/>
</dbReference>
<organism evidence="2 3">
    <name type="scientific">Neovison vison</name>
    <name type="common">American mink</name>
    <name type="synonym">Mustela vison</name>
    <dbReference type="NCBI Taxonomy" id="452646"/>
    <lineage>
        <taxon>Eukaryota</taxon>
        <taxon>Metazoa</taxon>
        <taxon>Chordata</taxon>
        <taxon>Craniata</taxon>
        <taxon>Vertebrata</taxon>
        <taxon>Euteleostomi</taxon>
        <taxon>Mammalia</taxon>
        <taxon>Eutheria</taxon>
        <taxon>Laurasiatheria</taxon>
        <taxon>Carnivora</taxon>
        <taxon>Caniformia</taxon>
        <taxon>Musteloidea</taxon>
        <taxon>Mustelidae</taxon>
        <taxon>Mustelinae</taxon>
        <taxon>Neogale</taxon>
    </lineage>
</organism>
<keyword evidence="1" id="KW-1133">Transmembrane helix</keyword>
<name>A0A8C7ESG3_NEOVI</name>
<dbReference type="AlphaFoldDB" id="A0A8C7ESG3"/>
<sequence length="105" mass="11715">MDAEREALQSTAFPEVQTFCQKHGLMFEVVDLRWGIRSSEATDHMTTELCLEELDRCRKTSIGPAFVVSLLGAMDWCLLLIPAPIHGSYPLTKPTSGGMWVAFLL</sequence>
<protein>
    <submittedName>
        <fullName evidence="2">Uncharacterized protein</fullName>
    </submittedName>
</protein>